<protein>
    <submittedName>
        <fullName evidence="1">Uncharacterized protein</fullName>
    </submittedName>
</protein>
<name>A0ABS9L912_9MICC</name>
<evidence type="ECO:0000313" key="1">
    <source>
        <dbReference type="EMBL" id="MCG2623155.1"/>
    </source>
</evidence>
<dbReference type="EMBL" id="JAKLTQ010000011">
    <property type="protein sequence ID" value="MCG2623155.1"/>
    <property type="molecule type" value="Genomic_DNA"/>
</dbReference>
<evidence type="ECO:0000313" key="2">
    <source>
        <dbReference type="Proteomes" id="UP001165368"/>
    </source>
</evidence>
<dbReference type="Proteomes" id="UP001165368">
    <property type="component" value="Unassembled WGS sequence"/>
</dbReference>
<comment type="caution">
    <text evidence="1">The sequence shown here is derived from an EMBL/GenBank/DDBJ whole genome shotgun (WGS) entry which is preliminary data.</text>
</comment>
<gene>
    <name evidence="1" type="ORF">LVY72_14750</name>
</gene>
<accession>A0ABS9L912</accession>
<reference evidence="1" key="1">
    <citation type="submission" date="2022-01" db="EMBL/GenBank/DDBJ databases">
        <authorList>
            <person name="Jo J.-H."/>
            <person name="Im W.-T."/>
        </authorList>
    </citation>
    <scope>NUCLEOTIDE SEQUENCE</scope>
    <source>
        <strain evidence="1">I2-34</strain>
    </source>
</reference>
<dbReference type="RefSeq" id="WP_237822176.1">
    <property type="nucleotide sequence ID" value="NZ_JAKLTQ010000011.1"/>
</dbReference>
<sequence length="167" mass="18231">MDVNELSARIQEQYRGELTAFRQELFGPEEILVVRGESVPEQRFASMGRVVSLEEPGVSLTLVGEVTDLGWTAEDPIVSGACVTVSIAGHDRGTDARASLPADETDAWLQAVIGAERVRHAYRAGSLSGADGRPGTVYYRLFLDTEGNPIPKPDSFEEPELRPMDEL</sequence>
<proteinExistence type="predicted"/>
<keyword evidence="2" id="KW-1185">Reference proteome</keyword>
<organism evidence="1 2">
    <name type="scientific">Arthrobacter hankyongi</name>
    <dbReference type="NCBI Taxonomy" id="2904801"/>
    <lineage>
        <taxon>Bacteria</taxon>
        <taxon>Bacillati</taxon>
        <taxon>Actinomycetota</taxon>
        <taxon>Actinomycetes</taxon>
        <taxon>Micrococcales</taxon>
        <taxon>Micrococcaceae</taxon>
        <taxon>Arthrobacter</taxon>
    </lineage>
</organism>